<evidence type="ECO:0008006" key="4">
    <source>
        <dbReference type="Google" id="ProtNLM"/>
    </source>
</evidence>
<sequence>MPMQTSTTTSPLFSATLRPDRSLRAAGGWIGLAVAGLLGLPFLVAVPEFLLPGILGFAIAAGGLLAFSLRQARRARLTEQITVWPGQIEVVTAGRGGDRQMRRFDPKKVRLVLDRDENERTTAMYLSHGNERIEIGAFLAINDKSSFARAFGQAMRKARQG</sequence>
<keyword evidence="1" id="KW-1133">Transmembrane helix</keyword>
<keyword evidence="3" id="KW-1185">Reference proteome</keyword>
<evidence type="ECO:0000313" key="3">
    <source>
        <dbReference type="Proteomes" id="UP000028981"/>
    </source>
</evidence>
<gene>
    <name evidence="2" type="ORF">JP75_16105</name>
</gene>
<name>A0A087LZR6_9HYPH</name>
<reference evidence="2 3" key="1">
    <citation type="submission" date="2014-08" db="EMBL/GenBank/DDBJ databases">
        <authorList>
            <person name="Hassan Y.I."/>
            <person name="Lepp D."/>
            <person name="Zhou T."/>
        </authorList>
    </citation>
    <scope>NUCLEOTIDE SEQUENCE [LARGE SCALE GENOMIC DNA]</scope>
    <source>
        <strain evidence="2 3">IFO13584</strain>
    </source>
</reference>
<dbReference type="Proteomes" id="UP000028981">
    <property type="component" value="Unassembled WGS sequence"/>
</dbReference>
<dbReference type="STRING" id="46914.JP75_16105"/>
<dbReference type="RefSeq" id="WP_160194701.1">
    <property type="nucleotide sequence ID" value="NZ_JQGC01000015.1"/>
</dbReference>
<organism evidence="2 3">
    <name type="scientific">Devosia riboflavina</name>
    <dbReference type="NCBI Taxonomy" id="46914"/>
    <lineage>
        <taxon>Bacteria</taxon>
        <taxon>Pseudomonadati</taxon>
        <taxon>Pseudomonadota</taxon>
        <taxon>Alphaproteobacteria</taxon>
        <taxon>Hyphomicrobiales</taxon>
        <taxon>Devosiaceae</taxon>
        <taxon>Devosia</taxon>
    </lineage>
</organism>
<dbReference type="OrthoDB" id="9808190at2"/>
<feature type="transmembrane region" description="Helical" evidence="1">
    <location>
        <begin position="49"/>
        <end position="69"/>
    </location>
</feature>
<evidence type="ECO:0000313" key="2">
    <source>
        <dbReference type="EMBL" id="KFL30119.1"/>
    </source>
</evidence>
<dbReference type="Pfam" id="PF10003">
    <property type="entry name" value="DUF2244"/>
    <property type="match status" value="1"/>
</dbReference>
<keyword evidence="1" id="KW-0812">Transmembrane</keyword>
<feature type="transmembrane region" description="Helical" evidence="1">
    <location>
        <begin position="23"/>
        <end position="43"/>
    </location>
</feature>
<protein>
    <recommendedName>
        <fullName evidence="4">Integral membrane protein</fullName>
    </recommendedName>
</protein>
<accession>A0A087LZR6</accession>
<evidence type="ECO:0000256" key="1">
    <source>
        <dbReference type="SAM" id="Phobius"/>
    </source>
</evidence>
<keyword evidence="1" id="KW-0472">Membrane</keyword>
<dbReference type="InterPro" id="IPR019253">
    <property type="entry name" value="DUF2244_TM"/>
</dbReference>
<dbReference type="AlphaFoldDB" id="A0A087LZR6"/>
<dbReference type="EMBL" id="JQGC01000015">
    <property type="protein sequence ID" value="KFL30119.1"/>
    <property type="molecule type" value="Genomic_DNA"/>
</dbReference>
<proteinExistence type="predicted"/>
<comment type="caution">
    <text evidence="2">The sequence shown here is derived from an EMBL/GenBank/DDBJ whole genome shotgun (WGS) entry which is preliminary data.</text>
</comment>